<evidence type="ECO:0000313" key="2">
    <source>
        <dbReference type="EMBL" id="MCZ4297664.1"/>
    </source>
</evidence>
<dbReference type="InterPro" id="IPR045749">
    <property type="entry name" value="DUF6090"/>
</dbReference>
<sequence>MMRLRRVSKHVKDQNWAAVVLDFAIVVAGILIAFQITSWSEARQDRREEQRYLAELATNLKADLTQARAGQQVSLQRLSAAEAILEEAAPGYDRLPFFAAIEEDLPPLGIVADYPYAHLTSYYFMIISSSTFEELIQTGNIGVLSNRDLVMELTDYYHRLDRQRGDDDLILTQAEGMLDWARENGVGMGDRATLEETVSRALTDAEFLGFVKMAGFLANWQYDSLAGIESEAEELLAAVEAELKDR</sequence>
<reference evidence="2" key="1">
    <citation type="submission" date="2022-12" db="EMBL/GenBank/DDBJ databases">
        <title>Bacterial isolates from different developmental stages of Nematostella vectensis.</title>
        <authorList>
            <person name="Fraune S."/>
        </authorList>
    </citation>
    <scope>NUCLEOTIDE SEQUENCE</scope>
    <source>
        <strain evidence="2">G21632-S1</strain>
    </source>
</reference>
<dbReference type="RefSeq" id="WP_269401784.1">
    <property type="nucleotide sequence ID" value="NZ_JAPWGW010000001.1"/>
</dbReference>
<keyword evidence="1" id="KW-1133">Transmembrane helix</keyword>
<keyword evidence="1" id="KW-0812">Transmembrane</keyword>
<dbReference type="EMBL" id="JAPWGW010000001">
    <property type="protein sequence ID" value="MCZ4297664.1"/>
    <property type="molecule type" value="Genomic_DNA"/>
</dbReference>
<organism evidence="2 3">
    <name type="scientific">Henriciella marina</name>
    <dbReference type="NCBI Taxonomy" id="453851"/>
    <lineage>
        <taxon>Bacteria</taxon>
        <taxon>Pseudomonadati</taxon>
        <taxon>Pseudomonadota</taxon>
        <taxon>Alphaproteobacteria</taxon>
        <taxon>Hyphomonadales</taxon>
        <taxon>Hyphomonadaceae</taxon>
        <taxon>Henriciella</taxon>
    </lineage>
</organism>
<accession>A0ABT4LTH3</accession>
<gene>
    <name evidence="2" type="ORF">O4G74_06290</name>
</gene>
<dbReference type="Pfam" id="PF19578">
    <property type="entry name" value="DUF6090"/>
    <property type="match status" value="1"/>
</dbReference>
<keyword evidence="3" id="KW-1185">Reference proteome</keyword>
<keyword evidence="1" id="KW-0472">Membrane</keyword>
<name>A0ABT4LTH3_9PROT</name>
<comment type="caution">
    <text evidence="2">The sequence shown here is derived from an EMBL/GenBank/DDBJ whole genome shotgun (WGS) entry which is preliminary data.</text>
</comment>
<evidence type="ECO:0000256" key="1">
    <source>
        <dbReference type="SAM" id="Phobius"/>
    </source>
</evidence>
<protein>
    <submittedName>
        <fullName evidence="2">DUF6090 family protein</fullName>
    </submittedName>
</protein>
<dbReference type="Proteomes" id="UP001083770">
    <property type="component" value="Unassembled WGS sequence"/>
</dbReference>
<evidence type="ECO:0000313" key="3">
    <source>
        <dbReference type="Proteomes" id="UP001083770"/>
    </source>
</evidence>
<feature type="transmembrane region" description="Helical" evidence="1">
    <location>
        <begin position="16"/>
        <end position="36"/>
    </location>
</feature>
<proteinExistence type="predicted"/>